<dbReference type="EMBL" id="UOEG01000245">
    <property type="protein sequence ID" value="VAW02650.1"/>
    <property type="molecule type" value="Genomic_DNA"/>
</dbReference>
<evidence type="ECO:0000256" key="3">
    <source>
        <dbReference type="ARBA" id="ARBA00022833"/>
    </source>
</evidence>
<reference evidence="6" key="1">
    <citation type="submission" date="2018-06" db="EMBL/GenBank/DDBJ databases">
        <authorList>
            <person name="Zhirakovskaya E."/>
        </authorList>
    </citation>
    <scope>NUCLEOTIDE SEQUENCE</scope>
</reference>
<dbReference type="InterPro" id="IPR011057">
    <property type="entry name" value="Mss4-like_sf"/>
</dbReference>
<evidence type="ECO:0000256" key="1">
    <source>
        <dbReference type="ARBA" id="ARBA00005495"/>
    </source>
</evidence>
<keyword evidence="2" id="KW-0479">Metal-binding</keyword>
<dbReference type="GO" id="GO:0016846">
    <property type="term" value="F:carbon-sulfur lyase activity"/>
    <property type="evidence" value="ECO:0007669"/>
    <property type="project" value="InterPro"/>
</dbReference>
<organism evidence="6">
    <name type="scientific">hydrothermal vent metagenome</name>
    <dbReference type="NCBI Taxonomy" id="652676"/>
    <lineage>
        <taxon>unclassified sequences</taxon>
        <taxon>metagenomes</taxon>
        <taxon>ecological metagenomes</taxon>
    </lineage>
</organism>
<feature type="domain" description="CENP-V/GFA" evidence="5">
    <location>
        <begin position="7"/>
        <end position="114"/>
    </location>
</feature>
<evidence type="ECO:0000313" key="6">
    <source>
        <dbReference type="EMBL" id="VAW02650.1"/>
    </source>
</evidence>
<evidence type="ECO:0000259" key="5">
    <source>
        <dbReference type="PROSITE" id="PS51891"/>
    </source>
</evidence>
<dbReference type="PANTHER" id="PTHR33337">
    <property type="entry name" value="GFA DOMAIN-CONTAINING PROTEIN"/>
    <property type="match status" value="1"/>
</dbReference>
<keyword evidence="3" id="KW-0862">Zinc</keyword>
<dbReference type="PROSITE" id="PS51891">
    <property type="entry name" value="CENP_V_GFA"/>
    <property type="match status" value="1"/>
</dbReference>
<gene>
    <name evidence="6" type="ORF">MNBD_ALPHA07-293</name>
</gene>
<protein>
    <submittedName>
        <fullName evidence="6">Gfa-like protein</fullName>
    </submittedName>
</protein>
<dbReference type="GO" id="GO:0046872">
    <property type="term" value="F:metal ion binding"/>
    <property type="evidence" value="ECO:0007669"/>
    <property type="project" value="UniProtKB-KW"/>
</dbReference>
<keyword evidence="4" id="KW-0456">Lyase</keyword>
<accession>A0A3B0SEA4</accession>
<sequence length="148" mass="15878">MSAEKKSKGRCLCGAVCVTVDAPLGDISACHCEMCRRWSGSIQMGIEMPQDAVTITGPVKSFQSSEFAERGWCETCGSALWLRDTQGQNAGYYELAPGLFENAGGASLIREVYADCCPTGYALAGDHQRVSRAAYEAENLHVSEGVVE</sequence>
<comment type="similarity">
    <text evidence="1">Belongs to the Gfa family.</text>
</comment>
<dbReference type="SUPFAM" id="SSF51316">
    <property type="entry name" value="Mss4-like"/>
    <property type="match status" value="1"/>
</dbReference>
<dbReference type="Pfam" id="PF04828">
    <property type="entry name" value="GFA"/>
    <property type="match status" value="1"/>
</dbReference>
<dbReference type="AlphaFoldDB" id="A0A3B0SEA4"/>
<evidence type="ECO:0000256" key="2">
    <source>
        <dbReference type="ARBA" id="ARBA00022723"/>
    </source>
</evidence>
<name>A0A3B0SEA4_9ZZZZ</name>
<dbReference type="Gene3D" id="3.90.1590.10">
    <property type="entry name" value="glutathione-dependent formaldehyde- activating enzyme (gfa)"/>
    <property type="match status" value="1"/>
</dbReference>
<proteinExistence type="inferred from homology"/>
<evidence type="ECO:0000256" key="4">
    <source>
        <dbReference type="ARBA" id="ARBA00023239"/>
    </source>
</evidence>
<dbReference type="PANTHER" id="PTHR33337:SF40">
    <property type="entry name" value="CENP-V_GFA DOMAIN-CONTAINING PROTEIN-RELATED"/>
    <property type="match status" value="1"/>
</dbReference>
<dbReference type="InterPro" id="IPR006913">
    <property type="entry name" value="CENP-V/GFA"/>
</dbReference>